<dbReference type="Pfam" id="PF01453">
    <property type="entry name" value="B_lectin"/>
    <property type="match status" value="1"/>
</dbReference>
<dbReference type="AlphaFoldDB" id="A0A835IXQ5"/>
<evidence type="ECO:0000313" key="3">
    <source>
        <dbReference type="EMBL" id="KAF9626011.1"/>
    </source>
</evidence>
<dbReference type="PROSITE" id="PS50927">
    <property type="entry name" value="BULB_LECTIN"/>
    <property type="match status" value="1"/>
</dbReference>
<protein>
    <recommendedName>
        <fullName evidence="2">Bulb-type lectin domain-containing protein</fullName>
    </recommendedName>
</protein>
<dbReference type="PANTHER" id="PTHR47976:SF105">
    <property type="entry name" value="RECEPTOR-LIKE SERINE_THREONINE-PROTEIN KINASE"/>
    <property type="match status" value="1"/>
</dbReference>
<dbReference type="OrthoDB" id="1930390at2759"/>
<reference evidence="3 4" key="1">
    <citation type="submission" date="2020-10" db="EMBL/GenBank/DDBJ databases">
        <title>The Coptis chinensis genome and diversification of protoberbering-type alkaloids.</title>
        <authorList>
            <person name="Wang B."/>
            <person name="Shu S."/>
            <person name="Song C."/>
            <person name="Liu Y."/>
        </authorList>
    </citation>
    <scope>NUCLEOTIDE SEQUENCE [LARGE SCALE GENOMIC DNA]</scope>
    <source>
        <strain evidence="3">HL-2020</strain>
        <tissue evidence="3">Leaf</tissue>
    </source>
</reference>
<comment type="caution">
    <text evidence="3">The sequence shown here is derived from an EMBL/GenBank/DDBJ whole genome shotgun (WGS) entry which is preliminary data.</text>
</comment>
<keyword evidence="1" id="KW-0732">Signal</keyword>
<feature type="domain" description="Bulb-type lectin" evidence="2">
    <location>
        <begin position="1"/>
        <end position="98"/>
    </location>
</feature>
<dbReference type="InterPro" id="IPR051343">
    <property type="entry name" value="G-type_lectin_kinases/EP1-like"/>
</dbReference>
<dbReference type="EMBL" id="JADFTS010000001">
    <property type="protein sequence ID" value="KAF9626011.1"/>
    <property type="molecule type" value="Genomic_DNA"/>
</dbReference>
<dbReference type="InterPro" id="IPR036426">
    <property type="entry name" value="Bulb-type_lectin_dom_sf"/>
</dbReference>
<evidence type="ECO:0000313" key="4">
    <source>
        <dbReference type="Proteomes" id="UP000631114"/>
    </source>
</evidence>
<evidence type="ECO:0000259" key="2">
    <source>
        <dbReference type="PROSITE" id="PS50927"/>
    </source>
</evidence>
<dbReference type="Gene3D" id="2.90.10.10">
    <property type="entry name" value="Bulb-type lectin domain"/>
    <property type="match status" value="1"/>
</dbReference>
<dbReference type="SMART" id="SM00108">
    <property type="entry name" value="B_lectin"/>
    <property type="match status" value="1"/>
</dbReference>
<dbReference type="InterPro" id="IPR001480">
    <property type="entry name" value="Bulb-type_lectin_dom"/>
</dbReference>
<name>A0A835IXQ5_9MAGN</name>
<proteinExistence type="predicted"/>
<accession>A0A835IXQ5</accession>
<evidence type="ECO:0000256" key="1">
    <source>
        <dbReference type="ARBA" id="ARBA00022729"/>
    </source>
</evidence>
<keyword evidence="4" id="KW-1185">Reference proteome</keyword>
<organism evidence="3 4">
    <name type="scientific">Coptis chinensis</name>
    <dbReference type="NCBI Taxonomy" id="261450"/>
    <lineage>
        <taxon>Eukaryota</taxon>
        <taxon>Viridiplantae</taxon>
        <taxon>Streptophyta</taxon>
        <taxon>Embryophyta</taxon>
        <taxon>Tracheophyta</taxon>
        <taxon>Spermatophyta</taxon>
        <taxon>Magnoliopsida</taxon>
        <taxon>Ranunculales</taxon>
        <taxon>Ranunculaceae</taxon>
        <taxon>Coptidoideae</taxon>
        <taxon>Coptis</taxon>
    </lineage>
</organism>
<dbReference type="PANTHER" id="PTHR47976">
    <property type="entry name" value="G-TYPE LECTIN S-RECEPTOR-LIKE SERINE/THREONINE-PROTEIN KINASE SD2-5"/>
    <property type="match status" value="1"/>
</dbReference>
<gene>
    <name evidence="3" type="ORF">IFM89_030676</name>
</gene>
<sequence>MSPSGEFAFGFHPQQGKFLLAIWYAKIPMNTIVWIANQGTPVEGGAKIQLTSNGVLLVSTQNGTEIWKAQAPDNRQVTSAVILNTGNLVLSTPDSTVV</sequence>
<dbReference type="Proteomes" id="UP000631114">
    <property type="component" value="Unassembled WGS sequence"/>
</dbReference>
<dbReference type="SUPFAM" id="SSF51110">
    <property type="entry name" value="alpha-D-mannose-specific plant lectins"/>
    <property type="match status" value="1"/>
</dbReference>